<evidence type="ECO:0000256" key="1">
    <source>
        <dbReference type="SAM" id="MobiDB-lite"/>
    </source>
</evidence>
<dbReference type="EMBL" id="JAHVHU010000009">
    <property type="protein sequence ID" value="MBY5958675.1"/>
    <property type="molecule type" value="Genomic_DNA"/>
</dbReference>
<dbReference type="Proteomes" id="UP000753961">
    <property type="component" value="Unassembled WGS sequence"/>
</dbReference>
<reference evidence="2" key="1">
    <citation type="submission" date="2021-06" db="EMBL/GenBank/DDBJ databases">
        <title>44 bacteria genomes isolated from Dapeng, Shenzhen.</title>
        <authorList>
            <person name="Zheng W."/>
            <person name="Yu S."/>
            <person name="Huang Y."/>
        </authorList>
    </citation>
    <scope>NUCLEOTIDE SEQUENCE</scope>
    <source>
        <strain evidence="2">DP5N28-2</strain>
    </source>
</reference>
<feature type="region of interest" description="Disordered" evidence="1">
    <location>
        <begin position="1"/>
        <end position="35"/>
    </location>
</feature>
<dbReference type="RefSeq" id="WP_222580207.1">
    <property type="nucleotide sequence ID" value="NZ_JAHVHU010000009.1"/>
</dbReference>
<dbReference type="AlphaFoldDB" id="A0A953HUS2"/>
<sequence>MKDKNKSKKDIQRENNDLKSKISTEFGGRFGGESDIPPDVENQFLKNVMAFEKQFAERKQTTVYDRIGRPDWIPENKIKDSDMGSALEELYLKLHENNLSIDAICEVEEREMYRFITEELFQETIDDLSIEGMMTCFIYEEFHPNHEHDVKQAVKEFITWTLLKEVDTDDWYFNENLNLQLSPIIDKEKAIRNIKNFINAWSSVKIHEFEIVSVDITDDLQIAHATFEVNYIAIPEGNPDPISFSGKGKMKLENVYKRLECVGWDVLECEFPGFSLLTR</sequence>
<accession>A0A953HUS2</accession>
<comment type="caution">
    <text evidence="2">The sequence shown here is derived from an EMBL/GenBank/DDBJ whole genome shotgun (WGS) entry which is preliminary data.</text>
</comment>
<keyword evidence="3" id="KW-1185">Reference proteome</keyword>
<evidence type="ECO:0000313" key="3">
    <source>
        <dbReference type="Proteomes" id="UP000753961"/>
    </source>
</evidence>
<proteinExistence type="predicted"/>
<evidence type="ECO:0000313" key="2">
    <source>
        <dbReference type="EMBL" id="MBY5958675.1"/>
    </source>
</evidence>
<protein>
    <submittedName>
        <fullName evidence="2">Uncharacterized protein</fullName>
    </submittedName>
</protein>
<gene>
    <name evidence="2" type="ORF">KUV50_11055</name>
</gene>
<organism evidence="2 3">
    <name type="scientific">Membranihabitans marinus</name>
    <dbReference type="NCBI Taxonomy" id="1227546"/>
    <lineage>
        <taxon>Bacteria</taxon>
        <taxon>Pseudomonadati</taxon>
        <taxon>Bacteroidota</taxon>
        <taxon>Saprospiria</taxon>
        <taxon>Saprospirales</taxon>
        <taxon>Saprospiraceae</taxon>
        <taxon>Membranihabitans</taxon>
    </lineage>
</organism>
<feature type="compositionally biased region" description="Basic and acidic residues" evidence="1">
    <location>
        <begin position="1"/>
        <end position="22"/>
    </location>
</feature>
<name>A0A953HUS2_9BACT</name>